<comment type="caution">
    <text evidence="3">The sequence shown here is derived from an EMBL/GenBank/DDBJ whole genome shotgun (WGS) entry which is preliminary data.</text>
</comment>
<evidence type="ECO:0000313" key="3">
    <source>
        <dbReference type="EMBL" id="MBM7035792.1"/>
    </source>
</evidence>
<evidence type="ECO:0000256" key="1">
    <source>
        <dbReference type="SAM" id="Phobius"/>
    </source>
</evidence>
<feature type="chain" id="PRO_5045913023" evidence="2">
    <location>
        <begin position="24"/>
        <end position="643"/>
    </location>
</feature>
<keyword evidence="1" id="KW-1133">Transmembrane helix</keyword>
<evidence type="ECO:0000256" key="2">
    <source>
        <dbReference type="SAM" id="SignalP"/>
    </source>
</evidence>
<accession>A0ABS2HI69</accession>
<keyword evidence="1" id="KW-0472">Membrane</keyword>
<dbReference type="RefSeq" id="WP_205157429.1">
    <property type="nucleotide sequence ID" value="NZ_JAFEUM010000002.1"/>
</dbReference>
<dbReference type="Proteomes" id="UP000809621">
    <property type="component" value="Unassembled WGS sequence"/>
</dbReference>
<protein>
    <submittedName>
        <fullName evidence="3">DUF3466 family protein</fullName>
    </submittedName>
</protein>
<keyword evidence="1" id="KW-0812">Transmembrane</keyword>
<reference evidence="3 4" key="1">
    <citation type="submission" date="2021-02" db="EMBL/GenBank/DDBJ databases">
        <authorList>
            <person name="Park J.-S."/>
        </authorList>
    </citation>
    <scope>NUCLEOTIDE SEQUENCE [LARGE SCALE GENOMIC DNA]</scope>
    <source>
        <strain evidence="3 4">188UL20-2</strain>
    </source>
</reference>
<evidence type="ECO:0000313" key="4">
    <source>
        <dbReference type="Proteomes" id="UP000809621"/>
    </source>
</evidence>
<dbReference type="Pfam" id="PF11949">
    <property type="entry name" value="DUF3466"/>
    <property type="match status" value="1"/>
</dbReference>
<organism evidence="3 4">
    <name type="scientific">Vibrio ulleungensis</name>
    <dbReference type="NCBI Taxonomy" id="2807619"/>
    <lineage>
        <taxon>Bacteria</taxon>
        <taxon>Pseudomonadati</taxon>
        <taxon>Pseudomonadota</taxon>
        <taxon>Gammaproteobacteria</taxon>
        <taxon>Vibrionales</taxon>
        <taxon>Vibrionaceae</taxon>
        <taxon>Vibrio</taxon>
    </lineage>
</organism>
<proteinExistence type="predicted"/>
<dbReference type="InterPro" id="IPR022562">
    <property type="entry name" value="DUF3466"/>
</dbReference>
<keyword evidence="2" id="KW-0732">Signal</keyword>
<name>A0ABS2HI69_9VIBR</name>
<keyword evidence="4" id="KW-1185">Reference proteome</keyword>
<dbReference type="EMBL" id="JAFEUM010000002">
    <property type="protein sequence ID" value="MBM7035792.1"/>
    <property type="molecule type" value="Genomic_DNA"/>
</dbReference>
<sequence>MIKNTFRLSTIVVALLTATSAHSALYQIVEVNLEGQGNEAYGVAVTEIDSIENCFETTCTSSDVQTGNEIRNGTDGFPFKDEAPLAYDNRFHILNQKDLEYYCDRERGYNSCENWAISQWYGSNGFGGLRREREAYYEGYYANAKGFVDMTEQMTAPLRSSAVNESAPFLSGTNNVVITNFTSGKNVIGTTSSGYYSLGTTYGFGYRERGFVDNTLLLPNQNGGMSEKMGRSMAFDSFDLDGVTYVIGSASVSDFAQGDSNKDYGGDLDNCPSASYPGELRECHHFAFATKPYIWSLEGAGESVTGSPIADWAHGESGGSRNDYTALASARGAAIPTVGSYVGKPVLAGYNVVRPDGDNNYGMQAGIYYPNDAFSLAAVDSVVPSNQWTFKSIANATIYDGGENAYIYSNSRTTGISENMIAVGESKLRYNRALNGALANRLFWADANSSTPTANYFLDGVFFSGAGGKANAINNFNEVVGQVDAENAREDGGKQRRKRGFIYPLGDINGLATAETAAKIEARSTILKNKSWWIDDLTNGGSFSDANNAYRIIEAGSINDAGVISATAIKCVGGYDTNAHNSYCGGGTQTEKVVAVTLIPITGATSADIVERSADVAPVVRQGAGLGAWLIGLFGIYIFRKRH</sequence>
<feature type="signal peptide" evidence="2">
    <location>
        <begin position="1"/>
        <end position="23"/>
    </location>
</feature>
<gene>
    <name evidence="3" type="ORF">JQC93_05160</name>
</gene>
<feature type="transmembrane region" description="Helical" evidence="1">
    <location>
        <begin position="619"/>
        <end position="639"/>
    </location>
</feature>